<evidence type="ECO:0000313" key="7">
    <source>
        <dbReference type="Proteomes" id="UP001301769"/>
    </source>
</evidence>
<dbReference type="InterPro" id="IPR036047">
    <property type="entry name" value="F-box-like_dom_sf"/>
</dbReference>
<reference evidence="6" key="1">
    <citation type="journal article" date="2023" name="Mol. Phylogenet. Evol.">
        <title>Genome-scale phylogeny and comparative genomics of the fungal order Sordariales.</title>
        <authorList>
            <person name="Hensen N."/>
            <person name="Bonometti L."/>
            <person name="Westerberg I."/>
            <person name="Brannstrom I.O."/>
            <person name="Guillou S."/>
            <person name="Cros-Aarteil S."/>
            <person name="Calhoun S."/>
            <person name="Haridas S."/>
            <person name="Kuo A."/>
            <person name="Mondo S."/>
            <person name="Pangilinan J."/>
            <person name="Riley R."/>
            <person name="LaButti K."/>
            <person name="Andreopoulos B."/>
            <person name="Lipzen A."/>
            <person name="Chen C."/>
            <person name="Yan M."/>
            <person name="Daum C."/>
            <person name="Ng V."/>
            <person name="Clum A."/>
            <person name="Steindorff A."/>
            <person name="Ohm R.A."/>
            <person name="Martin F."/>
            <person name="Silar P."/>
            <person name="Natvig D.O."/>
            <person name="Lalanne C."/>
            <person name="Gautier V."/>
            <person name="Ament-Velasquez S.L."/>
            <person name="Kruys A."/>
            <person name="Hutchinson M.I."/>
            <person name="Powell A.J."/>
            <person name="Barry K."/>
            <person name="Miller A.N."/>
            <person name="Grigoriev I.V."/>
            <person name="Debuchy R."/>
            <person name="Gladieux P."/>
            <person name="Hiltunen Thoren M."/>
            <person name="Johannesson H."/>
        </authorList>
    </citation>
    <scope>NUCLEOTIDE SEQUENCE</scope>
    <source>
        <strain evidence="6">PSN293</strain>
    </source>
</reference>
<feature type="compositionally biased region" description="Polar residues" evidence="4">
    <location>
        <begin position="786"/>
        <end position="808"/>
    </location>
</feature>
<dbReference type="PANTHER" id="PTHR24189">
    <property type="entry name" value="MYOTROPHIN"/>
    <property type="match status" value="1"/>
</dbReference>
<evidence type="ECO:0000259" key="5">
    <source>
        <dbReference type="PROSITE" id="PS50181"/>
    </source>
</evidence>
<dbReference type="Pfam" id="PF00023">
    <property type="entry name" value="Ank"/>
    <property type="match status" value="1"/>
</dbReference>
<dbReference type="Pfam" id="PF12796">
    <property type="entry name" value="Ank_2"/>
    <property type="match status" value="1"/>
</dbReference>
<protein>
    <submittedName>
        <fullName evidence="6">Ankyrin repeat-containing domain protein</fullName>
    </submittedName>
</protein>
<feature type="repeat" description="ANK" evidence="3">
    <location>
        <begin position="623"/>
        <end position="662"/>
    </location>
</feature>
<organism evidence="6 7">
    <name type="scientific">Rhypophila decipiens</name>
    <dbReference type="NCBI Taxonomy" id="261697"/>
    <lineage>
        <taxon>Eukaryota</taxon>
        <taxon>Fungi</taxon>
        <taxon>Dikarya</taxon>
        <taxon>Ascomycota</taxon>
        <taxon>Pezizomycotina</taxon>
        <taxon>Sordariomycetes</taxon>
        <taxon>Sordariomycetidae</taxon>
        <taxon>Sordariales</taxon>
        <taxon>Naviculisporaceae</taxon>
        <taxon>Rhypophila</taxon>
    </lineage>
</organism>
<dbReference type="PROSITE" id="PS50181">
    <property type="entry name" value="FBOX"/>
    <property type="match status" value="1"/>
</dbReference>
<evidence type="ECO:0000256" key="3">
    <source>
        <dbReference type="PROSITE-ProRule" id="PRU00023"/>
    </source>
</evidence>
<feature type="repeat" description="ANK" evidence="3">
    <location>
        <begin position="663"/>
        <end position="689"/>
    </location>
</feature>
<feature type="region of interest" description="Disordered" evidence="4">
    <location>
        <begin position="786"/>
        <end position="836"/>
    </location>
</feature>
<dbReference type="PANTHER" id="PTHR24189:SF50">
    <property type="entry name" value="ANKYRIN REPEAT AND SOCS BOX PROTEIN 2"/>
    <property type="match status" value="1"/>
</dbReference>
<name>A0AAN7B635_9PEZI</name>
<proteinExistence type="predicted"/>
<sequence>MVSCPWNAMACPVVRCLVSAPYSSQPSSDILSSFPLVQQLSFSSSQVNAQLTVNIITMTSKGIVPGHIPDIRAYLEQKKNDYRSRRPLWLSAPPETYEFPPAHWSPDVCMLVRLPTELVFMIIQDLYQADLFHLAVTCRRMADCTPSTLYTRDISRFGCMALRWACTFGVVPTLERTIQYGAPANYVFPSDSAIGCEWILCEPTHVGHGYADTSALVTAILADEPDAIRALCAHGADVNAYYDTSLDVRSIHKWYPIHFAMGDPTRQVQRRPGNPEIVRILLDAGADPNQETINRSINSLIGMQRRPPATPLFLAMQSTVPVETVKLLLERGANPSIRAGWASSGPEWSWIQRSQPSGMWPGQLPLQMLLLPDPPYSNWSWGMNWDKLELLLAYGGADDSTQVIERVGPYGTTWAITPRYPLLYDNLDHPHIISLTRIILAQRPNLAEYTTRSGISPIQAIIWWAEVRSRFLDVKDIEVISDVRDKMCELVTMMAEASLTTRKPVVEARGRHLGRPGPVSTIIDSPIWIAKMGLQGVHKVNKAMSHPTPLSYVCGPFRFFGATRLIPILLRYGANINARCSAGVTPLHHAAMFNETGTALRLLVTFCGGPAHSGLKINAQDNWGWTPLHYACHFGFRQRQDDQADAVQILLDNGADIHAVTYTGVTPLLLAFWTCNLSVVKMLLDRGASKQDLAALSSQTDATSSEIPLVDHRGIIFEHTDQTWEPFGREERELGQDILEIITLLSPFFDGRTLMGVKSRHEPYQNSEKYEVRVRTERLVEMHHTFTTGKLSSEESGSANGDSQQQPDMRSEGPKFRGPGTLPLPPMPMKDNRTEDSQTLGSGFTAYVKKDVYQDCATEIQKMTKAWFSIISFNTPHLTSRREHLHFASFDLSIYTIDVFTYYPYRLCASRAPWIYAR</sequence>
<dbReference type="InterPro" id="IPR002110">
    <property type="entry name" value="Ankyrin_rpt"/>
</dbReference>
<dbReference type="InterPro" id="IPR050745">
    <property type="entry name" value="Multifunctional_regulatory"/>
</dbReference>
<reference evidence="6" key="2">
    <citation type="submission" date="2023-05" db="EMBL/GenBank/DDBJ databases">
        <authorList>
            <consortium name="Lawrence Berkeley National Laboratory"/>
            <person name="Steindorff A."/>
            <person name="Hensen N."/>
            <person name="Bonometti L."/>
            <person name="Westerberg I."/>
            <person name="Brannstrom I.O."/>
            <person name="Guillou S."/>
            <person name="Cros-Aarteil S."/>
            <person name="Calhoun S."/>
            <person name="Haridas S."/>
            <person name="Kuo A."/>
            <person name="Mondo S."/>
            <person name="Pangilinan J."/>
            <person name="Riley R."/>
            <person name="Labutti K."/>
            <person name="Andreopoulos B."/>
            <person name="Lipzen A."/>
            <person name="Chen C."/>
            <person name="Yanf M."/>
            <person name="Daum C."/>
            <person name="Ng V."/>
            <person name="Clum A."/>
            <person name="Ohm R."/>
            <person name="Martin F."/>
            <person name="Silar P."/>
            <person name="Natvig D."/>
            <person name="Lalanne C."/>
            <person name="Gautier V."/>
            <person name="Ament-Velasquez S.L."/>
            <person name="Kruys A."/>
            <person name="Hutchinson M.I."/>
            <person name="Powell A.J."/>
            <person name="Barry K."/>
            <person name="Miller A.N."/>
            <person name="Grigoriev I.V."/>
            <person name="Debuchy R."/>
            <person name="Gladieux P."/>
            <person name="Thoren M.H."/>
            <person name="Johannesson H."/>
        </authorList>
    </citation>
    <scope>NUCLEOTIDE SEQUENCE</scope>
    <source>
        <strain evidence="6">PSN293</strain>
    </source>
</reference>
<feature type="domain" description="F-box" evidence="5">
    <location>
        <begin position="108"/>
        <end position="154"/>
    </location>
</feature>
<comment type="caution">
    <text evidence="6">The sequence shown here is derived from an EMBL/GenBank/DDBJ whole genome shotgun (WGS) entry which is preliminary data.</text>
</comment>
<dbReference type="InterPro" id="IPR001810">
    <property type="entry name" value="F-box_dom"/>
</dbReference>
<dbReference type="InterPro" id="IPR036770">
    <property type="entry name" value="Ankyrin_rpt-contain_sf"/>
</dbReference>
<dbReference type="PROSITE" id="PS50088">
    <property type="entry name" value="ANK_REPEAT"/>
    <property type="match status" value="2"/>
</dbReference>
<accession>A0AAN7B635</accession>
<dbReference type="AlphaFoldDB" id="A0AAN7B635"/>
<dbReference type="PROSITE" id="PS50297">
    <property type="entry name" value="ANK_REP_REGION"/>
    <property type="match status" value="2"/>
</dbReference>
<dbReference type="EMBL" id="MU858098">
    <property type="protein sequence ID" value="KAK4214161.1"/>
    <property type="molecule type" value="Genomic_DNA"/>
</dbReference>
<keyword evidence="1" id="KW-0677">Repeat</keyword>
<evidence type="ECO:0000313" key="6">
    <source>
        <dbReference type="EMBL" id="KAK4214161.1"/>
    </source>
</evidence>
<dbReference type="CDD" id="cd09917">
    <property type="entry name" value="F-box_SF"/>
    <property type="match status" value="1"/>
</dbReference>
<dbReference type="Proteomes" id="UP001301769">
    <property type="component" value="Unassembled WGS sequence"/>
</dbReference>
<dbReference type="SUPFAM" id="SSF81383">
    <property type="entry name" value="F-box domain"/>
    <property type="match status" value="1"/>
</dbReference>
<evidence type="ECO:0000256" key="2">
    <source>
        <dbReference type="ARBA" id="ARBA00023043"/>
    </source>
</evidence>
<keyword evidence="7" id="KW-1185">Reference proteome</keyword>
<keyword evidence="2 3" id="KW-0040">ANK repeat</keyword>
<dbReference type="SUPFAM" id="SSF48403">
    <property type="entry name" value="Ankyrin repeat"/>
    <property type="match status" value="2"/>
</dbReference>
<dbReference type="Gene3D" id="1.25.40.20">
    <property type="entry name" value="Ankyrin repeat-containing domain"/>
    <property type="match status" value="2"/>
</dbReference>
<evidence type="ECO:0000256" key="4">
    <source>
        <dbReference type="SAM" id="MobiDB-lite"/>
    </source>
</evidence>
<dbReference type="SMART" id="SM00248">
    <property type="entry name" value="ANK"/>
    <property type="match status" value="8"/>
</dbReference>
<gene>
    <name evidence="6" type="ORF">QBC37DRAFT_159376</name>
</gene>
<evidence type="ECO:0000256" key="1">
    <source>
        <dbReference type="ARBA" id="ARBA00022737"/>
    </source>
</evidence>